<protein>
    <submittedName>
        <fullName evidence="2">Uncharacterized protein</fullName>
    </submittedName>
</protein>
<sequence>MFMKFFKHIQNLLFGKIPSVLPESYSKAIQTRGFIPIHLHQRRINLNLCKWDLQTLCFLPADRCFYDEHLSFDGRNPCFYSPPLAKSPLKAISNGFPPTKPTFYSQSITSTATDFDPLPPSSNKVFESLNLKPPAPTSGMPRPWRRCRLTSRSTRIPTPSSSTCRAEVRRHQGSGGGQQCAGDQRREEARGGEGRWVLTVTVEKLPPPEPKKPKTIEEPLSGFDLGSMAWGDENTDLFITV</sequence>
<proteinExistence type="predicted"/>
<reference evidence="2 3" key="1">
    <citation type="journal article" date="2018" name="PLoS Genet.">
        <title>Population sequencing reveals clonal diversity and ancestral inbreeding in the grapevine cultivar Chardonnay.</title>
        <authorList>
            <person name="Roach M.J."/>
            <person name="Johnson D.L."/>
            <person name="Bohlmann J."/>
            <person name="van Vuuren H.J."/>
            <person name="Jones S.J."/>
            <person name="Pretorius I.S."/>
            <person name="Schmidt S.A."/>
            <person name="Borneman A.R."/>
        </authorList>
    </citation>
    <scope>NUCLEOTIDE SEQUENCE [LARGE SCALE GENOMIC DNA]</scope>
    <source>
        <strain evidence="3">cv. Chardonnay</strain>
        <tissue evidence="2">Leaf</tissue>
    </source>
</reference>
<evidence type="ECO:0000313" key="3">
    <source>
        <dbReference type="Proteomes" id="UP000288805"/>
    </source>
</evidence>
<gene>
    <name evidence="2" type="ORF">CK203_072140</name>
</gene>
<comment type="caution">
    <text evidence="2">The sequence shown here is derived from an EMBL/GenBank/DDBJ whole genome shotgun (WGS) entry which is preliminary data.</text>
</comment>
<evidence type="ECO:0000313" key="2">
    <source>
        <dbReference type="EMBL" id="RVW52459.1"/>
    </source>
</evidence>
<name>A0A438EXI2_VITVI</name>
<dbReference type="Proteomes" id="UP000288805">
    <property type="component" value="Unassembled WGS sequence"/>
</dbReference>
<feature type="region of interest" description="Disordered" evidence="1">
    <location>
        <begin position="168"/>
        <end position="191"/>
    </location>
</feature>
<organism evidence="2 3">
    <name type="scientific">Vitis vinifera</name>
    <name type="common">Grape</name>
    <dbReference type="NCBI Taxonomy" id="29760"/>
    <lineage>
        <taxon>Eukaryota</taxon>
        <taxon>Viridiplantae</taxon>
        <taxon>Streptophyta</taxon>
        <taxon>Embryophyta</taxon>
        <taxon>Tracheophyta</taxon>
        <taxon>Spermatophyta</taxon>
        <taxon>Magnoliopsida</taxon>
        <taxon>eudicotyledons</taxon>
        <taxon>Gunneridae</taxon>
        <taxon>Pentapetalae</taxon>
        <taxon>rosids</taxon>
        <taxon>Vitales</taxon>
        <taxon>Vitaceae</taxon>
        <taxon>Viteae</taxon>
        <taxon>Vitis</taxon>
    </lineage>
</organism>
<dbReference type="EMBL" id="QGNW01001168">
    <property type="protein sequence ID" value="RVW52459.1"/>
    <property type="molecule type" value="Genomic_DNA"/>
</dbReference>
<evidence type="ECO:0000256" key="1">
    <source>
        <dbReference type="SAM" id="MobiDB-lite"/>
    </source>
</evidence>
<accession>A0A438EXI2</accession>
<dbReference type="AlphaFoldDB" id="A0A438EXI2"/>